<reference evidence="2" key="1">
    <citation type="submission" date="2017-01" db="EMBL/GenBank/DDBJ databases">
        <title>Comparative genomics of anhydrobiosis in the tardigrade Hypsibius dujardini.</title>
        <authorList>
            <person name="Yoshida Y."/>
            <person name="Koutsovoulos G."/>
            <person name="Laetsch D."/>
            <person name="Stevens L."/>
            <person name="Kumar S."/>
            <person name="Horikawa D."/>
            <person name="Ishino K."/>
            <person name="Komine S."/>
            <person name="Tomita M."/>
            <person name="Blaxter M."/>
            <person name="Arakawa K."/>
        </authorList>
    </citation>
    <scope>NUCLEOTIDE SEQUENCE [LARGE SCALE GENOMIC DNA]</scope>
    <source>
        <strain evidence="2">Z151</strain>
    </source>
</reference>
<organism evidence="1 2">
    <name type="scientific">Hypsibius exemplaris</name>
    <name type="common">Freshwater tardigrade</name>
    <dbReference type="NCBI Taxonomy" id="2072580"/>
    <lineage>
        <taxon>Eukaryota</taxon>
        <taxon>Metazoa</taxon>
        <taxon>Ecdysozoa</taxon>
        <taxon>Tardigrada</taxon>
        <taxon>Eutardigrada</taxon>
        <taxon>Parachela</taxon>
        <taxon>Hypsibioidea</taxon>
        <taxon>Hypsibiidae</taxon>
        <taxon>Hypsibius</taxon>
    </lineage>
</organism>
<keyword evidence="2" id="KW-1185">Reference proteome</keyword>
<evidence type="ECO:0000313" key="1">
    <source>
        <dbReference type="EMBL" id="OQV21862.1"/>
    </source>
</evidence>
<sequence length="102" mass="11568">MRPDKLEELDTVICTSLSTITYTNMTEEMWRQATFTVIRGGLGIRQTVELSFPTYLASAHSVYHPMQQIFPGVDLDDATVEPTRRWKAVIDVPTPAKPKTQK</sequence>
<comment type="caution">
    <text evidence="1">The sequence shown here is derived from an EMBL/GenBank/DDBJ whole genome shotgun (WGS) entry which is preliminary data.</text>
</comment>
<accession>A0A1W0X3K0</accession>
<protein>
    <submittedName>
        <fullName evidence="1">Uncharacterized protein</fullName>
    </submittedName>
</protein>
<gene>
    <name evidence="1" type="ORF">BV898_04076</name>
</gene>
<proteinExistence type="predicted"/>
<dbReference type="EMBL" id="MTYJ01000020">
    <property type="protein sequence ID" value="OQV21862.1"/>
    <property type="molecule type" value="Genomic_DNA"/>
</dbReference>
<dbReference type="Proteomes" id="UP000192578">
    <property type="component" value="Unassembled WGS sequence"/>
</dbReference>
<dbReference type="OrthoDB" id="2016582at2759"/>
<dbReference type="AlphaFoldDB" id="A0A1W0X3K0"/>
<evidence type="ECO:0000313" key="2">
    <source>
        <dbReference type="Proteomes" id="UP000192578"/>
    </source>
</evidence>
<name>A0A1W0X3K0_HYPEX</name>